<accession>A0ACA9PE81</accession>
<name>A0ACA9PE81_9GLOM</name>
<sequence length="92" mass="11392">MQKEQEQCTMREKKRVELFFKENEINGKNLETNLKELEKLIKERDELRKHIDELIKERRGFKMSIDKFKITQTFIAQLITKLYRERNEFENL</sequence>
<dbReference type="EMBL" id="CAJVQC010018695">
    <property type="protein sequence ID" value="CAG8695467.1"/>
    <property type="molecule type" value="Genomic_DNA"/>
</dbReference>
<dbReference type="Proteomes" id="UP000789920">
    <property type="component" value="Unassembled WGS sequence"/>
</dbReference>
<evidence type="ECO:0000313" key="2">
    <source>
        <dbReference type="Proteomes" id="UP000789920"/>
    </source>
</evidence>
<gene>
    <name evidence="1" type="ORF">RPERSI_LOCUS9760</name>
</gene>
<protein>
    <submittedName>
        <fullName evidence="1">9905_t:CDS:1</fullName>
    </submittedName>
</protein>
<reference evidence="1" key="1">
    <citation type="submission" date="2021-06" db="EMBL/GenBank/DDBJ databases">
        <authorList>
            <person name="Kallberg Y."/>
            <person name="Tangrot J."/>
            <person name="Rosling A."/>
        </authorList>
    </citation>
    <scope>NUCLEOTIDE SEQUENCE</scope>
    <source>
        <strain evidence="1">MA461A</strain>
    </source>
</reference>
<evidence type="ECO:0000313" key="1">
    <source>
        <dbReference type="EMBL" id="CAG8695467.1"/>
    </source>
</evidence>
<proteinExistence type="predicted"/>
<comment type="caution">
    <text evidence="1">The sequence shown here is derived from an EMBL/GenBank/DDBJ whole genome shotgun (WGS) entry which is preliminary data.</text>
</comment>
<feature type="non-terminal residue" evidence="1">
    <location>
        <position position="92"/>
    </location>
</feature>
<organism evidence="1 2">
    <name type="scientific">Racocetra persica</name>
    <dbReference type="NCBI Taxonomy" id="160502"/>
    <lineage>
        <taxon>Eukaryota</taxon>
        <taxon>Fungi</taxon>
        <taxon>Fungi incertae sedis</taxon>
        <taxon>Mucoromycota</taxon>
        <taxon>Glomeromycotina</taxon>
        <taxon>Glomeromycetes</taxon>
        <taxon>Diversisporales</taxon>
        <taxon>Gigasporaceae</taxon>
        <taxon>Racocetra</taxon>
    </lineage>
</organism>
<keyword evidence="2" id="KW-1185">Reference proteome</keyword>